<dbReference type="InterPro" id="IPR008012">
    <property type="entry name" value="Ump1"/>
</dbReference>
<gene>
    <name evidence="3" type="ORF">BJ508DRAFT_55031</name>
</gene>
<evidence type="ECO:0008006" key="5">
    <source>
        <dbReference type="Google" id="ProtNLM"/>
    </source>
</evidence>
<evidence type="ECO:0000313" key="4">
    <source>
        <dbReference type="Proteomes" id="UP000275078"/>
    </source>
</evidence>
<name>A0A3N4IBT7_ASCIM</name>
<comment type="similarity">
    <text evidence="2">Belongs to the POMP/UMP1 family.</text>
</comment>
<proteinExistence type="inferred from homology"/>
<dbReference type="GO" id="GO:0043248">
    <property type="term" value="P:proteasome assembly"/>
    <property type="evidence" value="ECO:0007669"/>
    <property type="project" value="InterPro"/>
</dbReference>
<dbReference type="GO" id="GO:0005737">
    <property type="term" value="C:cytoplasm"/>
    <property type="evidence" value="ECO:0007669"/>
    <property type="project" value="TreeGrafter"/>
</dbReference>
<accession>A0A3N4IBT7</accession>
<evidence type="ECO:0000256" key="2">
    <source>
        <dbReference type="ARBA" id="ARBA00043974"/>
    </source>
</evidence>
<dbReference type="STRING" id="1160509.A0A3N4IBT7"/>
<protein>
    <recommendedName>
        <fullName evidence="5">Proteasome maturation factor UMP1</fullName>
    </recommendedName>
</protein>
<dbReference type="EMBL" id="ML119663">
    <property type="protein sequence ID" value="RPA83555.1"/>
    <property type="molecule type" value="Genomic_DNA"/>
</dbReference>
<dbReference type="AlphaFoldDB" id="A0A3N4IBT7"/>
<dbReference type="Proteomes" id="UP000275078">
    <property type="component" value="Unassembled WGS sequence"/>
</dbReference>
<dbReference type="PANTHER" id="PTHR12828:SF3">
    <property type="entry name" value="PROTEASOME MATURATION PROTEIN"/>
    <property type="match status" value="1"/>
</dbReference>
<reference evidence="3 4" key="1">
    <citation type="journal article" date="2018" name="Nat. Ecol. Evol.">
        <title>Pezizomycetes genomes reveal the molecular basis of ectomycorrhizal truffle lifestyle.</title>
        <authorList>
            <person name="Murat C."/>
            <person name="Payen T."/>
            <person name="Noel B."/>
            <person name="Kuo A."/>
            <person name="Morin E."/>
            <person name="Chen J."/>
            <person name="Kohler A."/>
            <person name="Krizsan K."/>
            <person name="Balestrini R."/>
            <person name="Da Silva C."/>
            <person name="Montanini B."/>
            <person name="Hainaut M."/>
            <person name="Levati E."/>
            <person name="Barry K.W."/>
            <person name="Belfiori B."/>
            <person name="Cichocki N."/>
            <person name="Clum A."/>
            <person name="Dockter R.B."/>
            <person name="Fauchery L."/>
            <person name="Guy J."/>
            <person name="Iotti M."/>
            <person name="Le Tacon F."/>
            <person name="Lindquist E.A."/>
            <person name="Lipzen A."/>
            <person name="Malagnac F."/>
            <person name="Mello A."/>
            <person name="Molinier V."/>
            <person name="Miyauchi S."/>
            <person name="Poulain J."/>
            <person name="Riccioni C."/>
            <person name="Rubini A."/>
            <person name="Sitrit Y."/>
            <person name="Splivallo R."/>
            <person name="Traeger S."/>
            <person name="Wang M."/>
            <person name="Zifcakova L."/>
            <person name="Wipf D."/>
            <person name="Zambonelli A."/>
            <person name="Paolocci F."/>
            <person name="Nowrousian M."/>
            <person name="Ottonello S."/>
            <person name="Baldrian P."/>
            <person name="Spatafora J.W."/>
            <person name="Henrissat B."/>
            <person name="Nagy L.G."/>
            <person name="Aury J.M."/>
            <person name="Wincker P."/>
            <person name="Grigoriev I.V."/>
            <person name="Bonfante P."/>
            <person name="Martin F.M."/>
        </authorList>
    </citation>
    <scope>NUCLEOTIDE SEQUENCE [LARGE SCALE GENOMIC DNA]</scope>
    <source>
        <strain evidence="3 4">RN42</strain>
    </source>
</reference>
<dbReference type="OrthoDB" id="15001at2759"/>
<dbReference type="PANTHER" id="PTHR12828">
    <property type="entry name" value="PROTEASOME MATURATION PROTEIN UMP1"/>
    <property type="match status" value="1"/>
</dbReference>
<organism evidence="3 4">
    <name type="scientific">Ascobolus immersus RN42</name>
    <dbReference type="NCBI Taxonomy" id="1160509"/>
    <lineage>
        <taxon>Eukaryota</taxon>
        <taxon>Fungi</taxon>
        <taxon>Dikarya</taxon>
        <taxon>Ascomycota</taxon>
        <taxon>Pezizomycotina</taxon>
        <taxon>Pezizomycetes</taxon>
        <taxon>Pezizales</taxon>
        <taxon>Ascobolaceae</taxon>
        <taxon>Ascobolus</taxon>
    </lineage>
</organism>
<keyword evidence="4" id="KW-1185">Reference proteome</keyword>
<keyword evidence="1" id="KW-0143">Chaperone</keyword>
<dbReference type="GO" id="GO:0005634">
    <property type="term" value="C:nucleus"/>
    <property type="evidence" value="ECO:0007669"/>
    <property type="project" value="TreeGrafter"/>
</dbReference>
<evidence type="ECO:0000313" key="3">
    <source>
        <dbReference type="EMBL" id="RPA83555.1"/>
    </source>
</evidence>
<sequence>MRHGLPSNANKLNNAHPLEARLKNWEANQEELKMEGLRRNFGMCEVIRREMEMKFARADYRPTLLGGPSNLHLDILRGKDTTIDWDDVFQGDNFDPPSFHDEMEARLSMKW</sequence>
<evidence type="ECO:0000256" key="1">
    <source>
        <dbReference type="ARBA" id="ARBA00023186"/>
    </source>
</evidence>
<dbReference type="Pfam" id="PF05348">
    <property type="entry name" value="UMP1"/>
    <property type="match status" value="1"/>
</dbReference>